<evidence type="ECO:0008006" key="2">
    <source>
        <dbReference type="Google" id="ProtNLM"/>
    </source>
</evidence>
<reference evidence="1" key="1">
    <citation type="submission" date="2018-05" db="EMBL/GenBank/DDBJ databases">
        <authorList>
            <person name="Lanie J.A."/>
            <person name="Ng W.-L."/>
            <person name="Kazmierczak K.M."/>
            <person name="Andrzejewski T.M."/>
            <person name="Davidsen T.M."/>
            <person name="Wayne K.J."/>
            <person name="Tettelin H."/>
            <person name="Glass J.I."/>
            <person name="Rusch D."/>
            <person name="Podicherti R."/>
            <person name="Tsui H.-C.T."/>
            <person name="Winkler M.E."/>
        </authorList>
    </citation>
    <scope>NUCLEOTIDE SEQUENCE</scope>
</reference>
<sequence>MVITYYWPPSGGPGVQRILKFCKYFPEFGWEPIVLTVKNGEYPNLDYSMEQEVADLNIRVIKTKTFELFNLYKLIVGKKSIPSFELNQPNKGFLSTISRWLRMNCFIPDARKGWIPYGVIAGRDLLTKENIKVIFSSGPPHSLHFIAKKLKEESKISWVADFRDPWTDLFYLEGYNRLKISKAKDVEKEMQILSGADLITTVSPSIYNLLMGKNLRNKVEIITNGYDEDDFLGVESKANTKNSLVISYVGSMAKSQIPESFFMAMCELKKKNIQVKIQFIGNVHPEAVSLIEKMKITNQINSIGYVPHNDAIKYMIASNYLLLVVPNTNNNRGIITGKVFEYLRSKTPIICIAPTDSDVAEIIHETHGGFIFNYDDSKGIVDLILNPKNIYSKNIYKYDRKDLTGQLCKLFSNLAN</sequence>
<accession>A0A381XRA2</accession>
<gene>
    <name evidence="1" type="ORF">METZ01_LOCUS120109</name>
</gene>
<dbReference type="AlphaFoldDB" id="A0A381XRA2"/>
<name>A0A381XRA2_9ZZZZ</name>
<evidence type="ECO:0000313" key="1">
    <source>
        <dbReference type="EMBL" id="SVA67255.1"/>
    </source>
</evidence>
<protein>
    <recommendedName>
        <fullName evidence="2">Glycosyltransferase subfamily 4-like N-terminal domain-containing protein</fullName>
    </recommendedName>
</protein>
<dbReference type="Pfam" id="PF13692">
    <property type="entry name" value="Glyco_trans_1_4"/>
    <property type="match status" value="1"/>
</dbReference>
<proteinExistence type="predicted"/>
<dbReference type="CDD" id="cd03794">
    <property type="entry name" value="GT4_WbuB-like"/>
    <property type="match status" value="1"/>
</dbReference>
<organism evidence="1">
    <name type="scientific">marine metagenome</name>
    <dbReference type="NCBI Taxonomy" id="408172"/>
    <lineage>
        <taxon>unclassified sequences</taxon>
        <taxon>metagenomes</taxon>
        <taxon>ecological metagenomes</taxon>
    </lineage>
</organism>
<dbReference type="EMBL" id="UINC01016083">
    <property type="protein sequence ID" value="SVA67255.1"/>
    <property type="molecule type" value="Genomic_DNA"/>
</dbReference>
<dbReference type="Gene3D" id="3.40.50.2000">
    <property type="entry name" value="Glycogen Phosphorylase B"/>
    <property type="match status" value="2"/>
</dbReference>
<dbReference type="SUPFAM" id="SSF53756">
    <property type="entry name" value="UDP-Glycosyltransferase/glycogen phosphorylase"/>
    <property type="match status" value="1"/>
</dbReference>